<accession>A0A8J1XS65</accession>
<name>A0A8J1XS65_OWEFU</name>
<feature type="non-terminal residue" evidence="1">
    <location>
        <position position="193"/>
    </location>
</feature>
<gene>
    <name evidence="1" type="ORF">OFUS_LOCUS14712</name>
</gene>
<proteinExistence type="predicted"/>
<organism evidence="1 2">
    <name type="scientific">Owenia fusiformis</name>
    <name type="common">Polychaete worm</name>
    <dbReference type="NCBI Taxonomy" id="6347"/>
    <lineage>
        <taxon>Eukaryota</taxon>
        <taxon>Metazoa</taxon>
        <taxon>Spiralia</taxon>
        <taxon>Lophotrochozoa</taxon>
        <taxon>Annelida</taxon>
        <taxon>Polychaeta</taxon>
        <taxon>Sedentaria</taxon>
        <taxon>Canalipalpata</taxon>
        <taxon>Sabellida</taxon>
        <taxon>Oweniida</taxon>
        <taxon>Oweniidae</taxon>
        <taxon>Owenia</taxon>
    </lineage>
</organism>
<dbReference type="AlphaFoldDB" id="A0A8J1XS65"/>
<reference evidence="1" key="1">
    <citation type="submission" date="2022-03" db="EMBL/GenBank/DDBJ databases">
        <authorList>
            <person name="Martin C."/>
        </authorList>
    </citation>
    <scope>NUCLEOTIDE SEQUENCE</scope>
</reference>
<keyword evidence="2" id="KW-1185">Reference proteome</keyword>
<feature type="non-terminal residue" evidence="1">
    <location>
        <position position="1"/>
    </location>
</feature>
<dbReference type="Proteomes" id="UP000749559">
    <property type="component" value="Unassembled WGS sequence"/>
</dbReference>
<evidence type="ECO:0000313" key="1">
    <source>
        <dbReference type="EMBL" id="CAH1789334.1"/>
    </source>
</evidence>
<comment type="caution">
    <text evidence="1">The sequence shown here is derived from an EMBL/GenBank/DDBJ whole genome shotgun (WGS) entry which is preliminary data.</text>
</comment>
<evidence type="ECO:0000313" key="2">
    <source>
        <dbReference type="Proteomes" id="UP000749559"/>
    </source>
</evidence>
<dbReference type="EMBL" id="CAIIXF020000007">
    <property type="protein sequence ID" value="CAH1789334.1"/>
    <property type="molecule type" value="Genomic_DNA"/>
</dbReference>
<sequence>SMVQTELSYGDGKSDVGTHFSLLAFSSDVILGANHIYSEAGNFTPTTRSFNRVSEKLASLPNPIVVQRPVVDFQVSVNVGQYNGNTVAYPIGETIYTITATGYPTDPFCKFTHADGTVETVYAGALMDNQPFLHTYLHGPEIIGDVSTSINCSNYISHVVKTVDFTVVQIIENVTIASDVNVTHTTGGVQFTL</sequence>
<protein>
    <submittedName>
        <fullName evidence="1">Uncharacterized protein</fullName>
    </submittedName>
</protein>